<accession>M2AVU2</accession>
<sequence length="80" mass="9113">MMRARMMAGKLWRRVESMFQNLEWFVVVVGWTGRAFAGWLRSLFNVPCSILASTGASPKQWLVGAHKKTAAKGRRVANRF</sequence>
<dbReference type="PATRIC" id="fig|1263867.3.peg.5561"/>
<protein>
    <submittedName>
        <fullName evidence="1">Uncharacterized protein</fullName>
    </submittedName>
</protein>
<evidence type="ECO:0000313" key="2">
    <source>
        <dbReference type="Proteomes" id="UP000011529"/>
    </source>
</evidence>
<keyword evidence="2" id="KW-1185">Reference proteome</keyword>
<evidence type="ECO:0000313" key="1">
    <source>
        <dbReference type="EMBL" id="EMB14109.1"/>
    </source>
</evidence>
<gene>
    <name evidence="1" type="ORF">RE6C_05193</name>
</gene>
<comment type="caution">
    <text evidence="1">The sequence shown here is derived from an EMBL/GenBank/DDBJ whole genome shotgun (WGS) entry which is preliminary data.</text>
</comment>
<dbReference type="AlphaFoldDB" id="M2AVU2"/>
<reference evidence="1" key="1">
    <citation type="submission" date="2012-11" db="EMBL/GenBank/DDBJ databases">
        <title>Permanent draft genomes of Rhodopirellula europaea strain SH398 and 6C.</title>
        <authorList>
            <person name="Richter M."/>
            <person name="Richter-Heitmann T."/>
            <person name="Frank C."/>
            <person name="Harder J."/>
            <person name="Glockner F.O."/>
        </authorList>
    </citation>
    <scope>NUCLEOTIDE SEQUENCE</scope>
    <source>
        <strain evidence="1">6C</strain>
    </source>
</reference>
<reference evidence="1" key="2">
    <citation type="journal article" date="2013" name="Mar. Genomics">
        <title>Expression of sulfatases in Rhodopirellula baltica and the diversity of sulfatases in the genus Rhodopirellula.</title>
        <authorList>
            <person name="Wegner C.E."/>
            <person name="Richter-Heitmann T."/>
            <person name="Klindworth A."/>
            <person name="Klockow C."/>
            <person name="Richter M."/>
            <person name="Achstetter T."/>
            <person name="Glockner F.O."/>
            <person name="Harder J."/>
        </authorList>
    </citation>
    <scope>NUCLEOTIDE SEQUENCE [LARGE SCALE GENOMIC DNA]</scope>
    <source>
        <strain evidence="1">6C</strain>
    </source>
</reference>
<organism evidence="1 2">
    <name type="scientific">Rhodopirellula europaea 6C</name>
    <dbReference type="NCBI Taxonomy" id="1263867"/>
    <lineage>
        <taxon>Bacteria</taxon>
        <taxon>Pseudomonadati</taxon>
        <taxon>Planctomycetota</taxon>
        <taxon>Planctomycetia</taxon>
        <taxon>Pirellulales</taxon>
        <taxon>Pirellulaceae</taxon>
        <taxon>Rhodopirellula</taxon>
    </lineage>
</organism>
<name>M2AVU2_9BACT</name>
<dbReference type="EMBL" id="ANMO01000232">
    <property type="protein sequence ID" value="EMB14109.1"/>
    <property type="molecule type" value="Genomic_DNA"/>
</dbReference>
<proteinExistence type="predicted"/>
<dbReference type="Proteomes" id="UP000011529">
    <property type="component" value="Unassembled WGS sequence"/>
</dbReference>